<dbReference type="GO" id="GO:0000981">
    <property type="term" value="F:DNA-binding transcription factor activity, RNA polymerase II-specific"/>
    <property type="evidence" value="ECO:0007669"/>
    <property type="project" value="TreeGrafter"/>
</dbReference>
<keyword evidence="4" id="KW-0862">Zinc</keyword>
<feature type="compositionally biased region" description="Low complexity" evidence="8">
    <location>
        <begin position="1"/>
        <end position="26"/>
    </location>
</feature>
<feature type="compositionally biased region" description="Pro residues" evidence="8">
    <location>
        <begin position="159"/>
        <end position="168"/>
    </location>
</feature>
<sequence length="1393" mass="152845">MDGSMGSQSLTSQQQSPSGSIYSAPKTPTPSTTPAPTQQQQQQKPKPVWRCDVCNYETNVARNLRIHMTSEKHTHNMMVLQQNVKHMQQLSALQGGGGGGSQLDHMALLQYAGNPAAAAAMMASLGVGEKPHLPEAALADLAYNQALLIQMMSGGQLPPGGPMGPGVPPGHGGPLGHGGPPGHGEHPGPHFDLGLNPESLEPPPEPVPPNPRHAFTCCVCSVFSTDSLEQLTLHLQLDRSKINENEVLLVVAGNYICKLCSYKTNLKANFQLHCKTDKHLQKLQHVNHILEGGPRNEWKLKYLSNTNPMHVRCNLCEYYTNSVHKLQLHAAHQRHEVLNVLFRHLCAAEHTISEDRRLYTCTLCNFATRAKLQMLHHIRSMRHLQMEQLHQIQRHAEGKGGTQQDIGDIFKVEESEEEGRHTPPEETKDDPGRSPEHIHAGRSPDHVHACPFCQFTCESETTLQHHVDAEHGGEKKAGLRCPLCEEACPDMSALEKHAINIHSVNSDGLQRLLLLVRLSAAAGKGDDEDDHHHQHHHHHHHHHQSEQHHRLQEHLQHRHSSKLEESQSSGGAGKRGDERGVGREQEECGVCGLACATIEDLVAHQATAGHTPITETPRGPGYLCWKKGCNQYFHTAQALHSHFREIHGAASRPSVAVSERHVYKYRCQQCSLAFKTVEKLQLHAQYHAIRDATKCLLCHRNFRSLGALQKHVSSDHPELTAVERHQFQASLVGAPVGAGAGPVLDPSTTALLRRESNKGDEVEEALRGAEEPPLPPQQQAIEDYLNSDTMALDNYSDPARRFKCHRCRVAFTRQSYLTAHQKTLLHRRGEKLTYPMEKYLDPNRPYKCDVCKESFTQKNILLVHYNSVSHLHKLKKAMQDKESKGSTFSNNQTQSEVSSTEGRRTPQGEGLTAPPRVSGVGVVEEEGNKPYRCHVCRVAYSQQSTLDIHLRSVLHQTRASRLPEYNPAHLDPLRPLVEQPPTPTSTPQPSPAPLNDAHTPRSPSNSQGTPPGAHHQGISPCSSSSGGSGQGSCGRCGGVWNTIEQGTQHAVLCGLLPPHLAFLPHASSSSLSPPASLDAAWASLCSASLLPPTQPHDRSLSPSECSIESLSTSRFTVPFRKSSRLHKHLLESFGFDLVIQYVENQQISPSKDPDEGTSEDVKDKYISHLPELSKSKCPQCYKQFSSVWVLKAHLEEIHKSGVPFDYLKTFSDEYRKAYNTSRQCSSSDPSALTDEERGRDAELVQGGDKGTSDEREKEAESGSRSDAAATPTSRATPTPGITPTSTAACSMSPATDHQGMNVSPQMAEMAAALNALTAAQMQQMQFNPMMMAGLGLAAGLPLQLNPLAAMNLHPPLAPMLPPHMFDHMALASMQQQQGPPTSGPSGLQGDHSV</sequence>
<feature type="domain" description="C2H2-type" evidence="9">
    <location>
        <begin position="802"/>
        <end position="831"/>
    </location>
</feature>
<dbReference type="InterPro" id="IPR051968">
    <property type="entry name" value="ZnFinger_Homeobox_TR"/>
</dbReference>
<feature type="compositionally biased region" description="Polar residues" evidence="8">
    <location>
        <begin position="1281"/>
        <end position="1300"/>
    </location>
</feature>
<feature type="compositionally biased region" description="Basic residues" evidence="8">
    <location>
        <begin position="533"/>
        <end position="543"/>
    </location>
</feature>
<dbReference type="GO" id="GO:0008270">
    <property type="term" value="F:zinc ion binding"/>
    <property type="evidence" value="ECO:0007669"/>
    <property type="project" value="UniProtKB-KW"/>
</dbReference>
<feature type="compositionally biased region" description="Pro residues" evidence="8">
    <location>
        <begin position="978"/>
        <end position="992"/>
    </location>
</feature>
<keyword evidence="7" id="KW-0863">Zinc-finger</keyword>
<feature type="compositionally biased region" description="Basic and acidic residues" evidence="8">
    <location>
        <begin position="756"/>
        <end position="770"/>
    </location>
</feature>
<feature type="region of interest" description="Disordered" evidence="8">
    <location>
        <begin position="756"/>
        <end position="775"/>
    </location>
</feature>
<dbReference type="SMART" id="SM00355">
    <property type="entry name" value="ZnF_C2H2"/>
    <property type="match status" value="15"/>
</dbReference>
<dbReference type="InterPro" id="IPR036236">
    <property type="entry name" value="Znf_C2H2_sf"/>
</dbReference>
<feature type="compositionally biased region" description="Low complexity" evidence="8">
    <location>
        <begin position="1264"/>
        <end position="1279"/>
    </location>
</feature>
<feature type="compositionally biased region" description="Polar residues" evidence="8">
    <location>
        <begin position="885"/>
        <end position="900"/>
    </location>
</feature>
<dbReference type="PROSITE" id="PS00028">
    <property type="entry name" value="ZINC_FINGER_C2H2_1"/>
    <property type="match status" value="9"/>
</dbReference>
<feature type="domain" description="C2H2-type" evidence="9">
    <location>
        <begin position="1175"/>
        <end position="1203"/>
    </location>
</feature>
<feature type="domain" description="C2H2-type" evidence="9">
    <location>
        <begin position="622"/>
        <end position="652"/>
    </location>
</feature>
<keyword evidence="2" id="KW-0479">Metal-binding</keyword>
<dbReference type="SMART" id="SM00451">
    <property type="entry name" value="ZnF_U1"/>
    <property type="match status" value="5"/>
</dbReference>
<dbReference type="SUPFAM" id="SSF57667">
    <property type="entry name" value="beta-beta-alpha zinc fingers"/>
    <property type="match status" value="3"/>
</dbReference>
<feature type="compositionally biased region" description="Polar residues" evidence="8">
    <location>
        <begin position="1219"/>
        <end position="1230"/>
    </location>
</feature>
<feature type="region of interest" description="Disordered" evidence="8">
    <location>
        <begin position="155"/>
        <end position="208"/>
    </location>
</feature>
<keyword evidence="11" id="KW-1185">Reference proteome</keyword>
<evidence type="ECO:0000256" key="4">
    <source>
        <dbReference type="ARBA" id="ARBA00022833"/>
    </source>
</evidence>
<evidence type="ECO:0000256" key="2">
    <source>
        <dbReference type="ARBA" id="ARBA00022723"/>
    </source>
</evidence>
<comment type="caution">
    <text evidence="10">The sequence shown here is derived from an EMBL/GenBank/DDBJ whole genome shotgun (WGS) entry which is preliminary data.</text>
</comment>
<evidence type="ECO:0000256" key="3">
    <source>
        <dbReference type="ARBA" id="ARBA00022737"/>
    </source>
</evidence>
<dbReference type="PANTHER" id="PTHR45891">
    <property type="entry name" value="ZINC FINGER HOMEOBOX PROTEIN"/>
    <property type="match status" value="1"/>
</dbReference>
<feature type="region of interest" description="Disordered" evidence="8">
    <location>
        <begin position="1372"/>
        <end position="1393"/>
    </location>
</feature>
<feature type="domain" description="C2H2-type" evidence="9">
    <location>
        <begin position="931"/>
        <end position="960"/>
    </location>
</feature>
<dbReference type="InterPro" id="IPR013087">
    <property type="entry name" value="Znf_C2H2_type"/>
</dbReference>
<evidence type="ECO:0000313" key="10">
    <source>
        <dbReference type="EMBL" id="KAK8752560.1"/>
    </source>
</evidence>
<reference evidence="10 11" key="1">
    <citation type="journal article" date="2024" name="BMC Genomics">
        <title>Genome assembly of redclaw crayfish (Cherax quadricarinatus) provides insights into its immune adaptation and hypoxia tolerance.</title>
        <authorList>
            <person name="Liu Z."/>
            <person name="Zheng J."/>
            <person name="Li H."/>
            <person name="Fang K."/>
            <person name="Wang S."/>
            <person name="He J."/>
            <person name="Zhou D."/>
            <person name="Weng S."/>
            <person name="Chi M."/>
            <person name="Gu Z."/>
            <person name="He J."/>
            <person name="Li F."/>
            <person name="Wang M."/>
        </authorList>
    </citation>
    <scope>NUCLEOTIDE SEQUENCE [LARGE SCALE GENOMIC DNA]</scope>
    <source>
        <strain evidence="10">ZL_2023a</strain>
    </source>
</reference>
<keyword evidence="6" id="KW-0804">Transcription</keyword>
<feature type="compositionally biased region" description="Basic and acidic residues" evidence="8">
    <location>
        <begin position="1250"/>
        <end position="1263"/>
    </location>
</feature>
<feature type="domain" description="C2H2-type" evidence="9">
    <location>
        <begin position="846"/>
        <end position="877"/>
    </location>
</feature>
<evidence type="ECO:0000256" key="6">
    <source>
        <dbReference type="ARBA" id="ARBA00023163"/>
    </source>
</evidence>
<accession>A0AAW0YLW7</accession>
<keyword evidence="5" id="KW-0805">Transcription regulation</keyword>
<dbReference type="InterPro" id="IPR003604">
    <property type="entry name" value="Matrin/U1-like-C_Znf_C2H2"/>
</dbReference>
<feature type="compositionally biased region" description="Gly residues" evidence="8">
    <location>
        <begin position="169"/>
        <end position="182"/>
    </location>
</feature>
<dbReference type="Gene3D" id="3.30.160.60">
    <property type="entry name" value="Classic Zinc Finger"/>
    <property type="match status" value="4"/>
</dbReference>
<evidence type="ECO:0000256" key="1">
    <source>
        <dbReference type="ARBA" id="ARBA00004123"/>
    </source>
</evidence>
<feature type="region of interest" description="Disordered" evidence="8">
    <location>
        <begin position="876"/>
        <end position="922"/>
    </location>
</feature>
<feature type="region of interest" description="Disordered" evidence="8">
    <location>
        <begin position="963"/>
        <end position="1024"/>
    </location>
</feature>
<feature type="region of interest" description="Disordered" evidence="8">
    <location>
        <begin position="1219"/>
        <end position="1300"/>
    </location>
</feature>
<dbReference type="PROSITE" id="PS50157">
    <property type="entry name" value="ZINC_FINGER_C2H2_2"/>
    <property type="match status" value="6"/>
</dbReference>
<feature type="region of interest" description="Disordered" evidence="8">
    <location>
        <begin position="524"/>
        <end position="581"/>
    </location>
</feature>
<feature type="non-terminal residue" evidence="10">
    <location>
        <position position="1393"/>
    </location>
</feature>
<evidence type="ECO:0000256" key="5">
    <source>
        <dbReference type="ARBA" id="ARBA00023015"/>
    </source>
</evidence>
<name>A0AAW0YLW7_CHEQU</name>
<feature type="region of interest" description="Disordered" evidence="8">
    <location>
        <begin position="414"/>
        <end position="443"/>
    </location>
</feature>
<dbReference type="EMBL" id="JARKIK010000004">
    <property type="protein sequence ID" value="KAK8752560.1"/>
    <property type="molecule type" value="Genomic_DNA"/>
</dbReference>
<feature type="domain" description="C2H2-type" evidence="9">
    <location>
        <begin position="665"/>
        <end position="692"/>
    </location>
</feature>
<feature type="compositionally biased region" description="Basic and acidic residues" evidence="8">
    <location>
        <begin position="544"/>
        <end position="565"/>
    </location>
</feature>
<feature type="compositionally biased region" description="Low complexity" evidence="8">
    <location>
        <begin position="34"/>
        <end position="46"/>
    </location>
</feature>
<proteinExistence type="predicted"/>
<dbReference type="GO" id="GO:0005634">
    <property type="term" value="C:nucleus"/>
    <property type="evidence" value="ECO:0007669"/>
    <property type="project" value="UniProtKB-SubCell"/>
</dbReference>
<evidence type="ECO:0000256" key="7">
    <source>
        <dbReference type="PROSITE-ProRule" id="PRU00042"/>
    </source>
</evidence>
<dbReference type="Proteomes" id="UP001445076">
    <property type="component" value="Unassembled WGS sequence"/>
</dbReference>
<organism evidence="10 11">
    <name type="scientific">Cherax quadricarinatus</name>
    <name type="common">Australian red claw crayfish</name>
    <dbReference type="NCBI Taxonomy" id="27406"/>
    <lineage>
        <taxon>Eukaryota</taxon>
        <taxon>Metazoa</taxon>
        <taxon>Ecdysozoa</taxon>
        <taxon>Arthropoda</taxon>
        <taxon>Crustacea</taxon>
        <taxon>Multicrustacea</taxon>
        <taxon>Malacostraca</taxon>
        <taxon>Eumalacostraca</taxon>
        <taxon>Eucarida</taxon>
        <taxon>Decapoda</taxon>
        <taxon>Pleocyemata</taxon>
        <taxon>Astacidea</taxon>
        <taxon>Parastacoidea</taxon>
        <taxon>Parastacidae</taxon>
        <taxon>Cherax</taxon>
    </lineage>
</organism>
<dbReference type="PANTHER" id="PTHR45891:SF3">
    <property type="entry name" value="ZINC FINGER PROTEIN 2"/>
    <property type="match status" value="1"/>
</dbReference>
<protein>
    <recommendedName>
        <fullName evidence="9">C2H2-type domain-containing protein</fullName>
    </recommendedName>
</protein>
<comment type="subcellular location">
    <subcellularLocation>
        <location evidence="1">Nucleus</location>
    </subcellularLocation>
</comment>
<gene>
    <name evidence="10" type="ORF">OTU49_006167</name>
</gene>
<evidence type="ECO:0000256" key="8">
    <source>
        <dbReference type="SAM" id="MobiDB-lite"/>
    </source>
</evidence>
<evidence type="ECO:0000259" key="9">
    <source>
        <dbReference type="PROSITE" id="PS50157"/>
    </source>
</evidence>
<dbReference type="Pfam" id="PF00096">
    <property type="entry name" value="zf-C2H2"/>
    <property type="match status" value="1"/>
</dbReference>
<dbReference type="Pfam" id="PF24056">
    <property type="entry name" value="zf-C2H2_ZFHX3"/>
    <property type="match status" value="1"/>
</dbReference>
<dbReference type="GO" id="GO:0000978">
    <property type="term" value="F:RNA polymerase II cis-regulatory region sequence-specific DNA binding"/>
    <property type="evidence" value="ECO:0007669"/>
    <property type="project" value="TreeGrafter"/>
</dbReference>
<keyword evidence="3" id="KW-0677">Repeat</keyword>
<evidence type="ECO:0000313" key="11">
    <source>
        <dbReference type="Proteomes" id="UP001445076"/>
    </source>
</evidence>
<feature type="region of interest" description="Disordered" evidence="8">
    <location>
        <begin position="1"/>
        <end position="47"/>
    </location>
</feature>